<dbReference type="SUPFAM" id="SSF55874">
    <property type="entry name" value="ATPase domain of HSP90 chaperone/DNA topoisomerase II/histidine kinase"/>
    <property type="match status" value="1"/>
</dbReference>
<gene>
    <name evidence="2" type="ORF">B1s21122_04835</name>
</gene>
<feature type="transmembrane region" description="Helical" evidence="1">
    <location>
        <begin position="240"/>
        <end position="257"/>
    </location>
</feature>
<organism evidence="2 3">
    <name type="scientific">Candidatus Nanopelagicus limnae</name>
    <dbReference type="NCBI Taxonomy" id="1884634"/>
    <lineage>
        <taxon>Bacteria</taxon>
        <taxon>Bacillati</taxon>
        <taxon>Actinomycetota</taxon>
        <taxon>Actinomycetes</taxon>
        <taxon>Candidatus Nanopelagicales</taxon>
        <taxon>Candidatus Nanopelagicaceae</taxon>
        <taxon>Candidatus Nanopelagicus</taxon>
    </lineage>
</organism>
<evidence type="ECO:0000313" key="3">
    <source>
        <dbReference type="Proteomes" id="UP000217153"/>
    </source>
</evidence>
<dbReference type="InterPro" id="IPR036890">
    <property type="entry name" value="HATPase_C_sf"/>
</dbReference>
<proteinExistence type="predicted"/>
<keyword evidence="1" id="KW-1133">Transmembrane helix</keyword>
<dbReference type="AlphaFoldDB" id="A0A249JYR5"/>
<feature type="transmembrane region" description="Helical" evidence="1">
    <location>
        <begin position="263"/>
        <end position="286"/>
    </location>
</feature>
<feature type="transmembrane region" description="Helical" evidence="1">
    <location>
        <begin position="52"/>
        <end position="71"/>
    </location>
</feature>
<feature type="transmembrane region" description="Helical" evidence="1">
    <location>
        <begin position="298"/>
        <end position="317"/>
    </location>
</feature>
<dbReference type="KEGG" id="abam:B1s21122_04835"/>
<dbReference type="EMBL" id="CP016768">
    <property type="protein sequence ID" value="ASY09649.1"/>
    <property type="molecule type" value="Genomic_DNA"/>
</dbReference>
<sequence length="570" mass="63984">MNRLPSNFYAAGLFKIQPKQLLTSSVFWWFLPISVLLPIFFGQYNVDSLRDISTWLLIGIIAHFAMFPFVIYGRSGKTFTEQVILIFMMGIVRGILISILPPIFDMQDEQSFLARVTNSAVAVFYWNMIGSIILEHGSKFRSRVKEILNEILEKQLLGTPSAAKESSHELTRIIGILQEKIVALVGSSPGREDIVKASDDIDALINQHIRPLSKSRWRDGQLTWVRAGIFSVIRSCLDSNRIPVVTVIIFSIPFSIITQTNRIGLLGTLIIQSFWVFLTLVINWLVYRKNPVSKLTKYNLAFLAGVVFIAYPVTYIFQSKIPMASPESLESIVQGYIVSMITQVSLYIIATFVISLREGQDFAFDYLKEIINRGELANLVDRTRSDNSDAQFAQYLHAEVQSQLIACKLLLLKAAESNFDLFPPEVTQQILERMEKISHPYVPAMIKTPAAQVSELSTSWAGMAKISYELPVDLESMKEYSQIVSQLITEGVVNSIRHGGANEISISATFSGKDLQVNIMDNGHLESDTNSRGLGSILFNTFAKSWSLSRVDNKTVLLFVIDTNQKGAQL</sequence>
<accession>A0A249JYR5</accession>
<dbReference type="OrthoDB" id="5096315at2"/>
<dbReference type="RefSeq" id="WP_095680955.1">
    <property type="nucleotide sequence ID" value="NZ_CP016768.2"/>
</dbReference>
<keyword evidence="1" id="KW-0472">Membrane</keyword>
<name>A0A249JYR5_9ACTN</name>
<evidence type="ECO:0000313" key="2">
    <source>
        <dbReference type="EMBL" id="ASY09649.1"/>
    </source>
</evidence>
<evidence type="ECO:0000256" key="1">
    <source>
        <dbReference type="SAM" id="Phobius"/>
    </source>
</evidence>
<dbReference type="Gene3D" id="3.30.565.10">
    <property type="entry name" value="Histidine kinase-like ATPase, C-terminal domain"/>
    <property type="match status" value="1"/>
</dbReference>
<reference evidence="3" key="1">
    <citation type="submission" date="2016-10" db="EMBL/GenBank/DDBJ databases">
        <title>High microdiversification within the ubiquitous acI lineage of Actinobacteria.</title>
        <authorList>
            <person name="Neuenschwander S.M."/>
            <person name="Salcher M."/>
            <person name="Ghai R."/>
            <person name="Pernthaler J."/>
        </authorList>
    </citation>
    <scope>NUCLEOTIDE SEQUENCE [LARGE SCALE GENOMIC DNA]</scope>
</reference>
<feature type="transmembrane region" description="Helical" evidence="1">
    <location>
        <begin position="83"/>
        <end position="104"/>
    </location>
</feature>
<keyword evidence="3" id="KW-1185">Reference proteome</keyword>
<feature type="transmembrane region" description="Helical" evidence="1">
    <location>
        <begin position="21"/>
        <end position="40"/>
    </location>
</feature>
<feature type="transmembrane region" description="Helical" evidence="1">
    <location>
        <begin position="337"/>
        <end position="356"/>
    </location>
</feature>
<keyword evidence="2" id="KW-0418">Kinase</keyword>
<dbReference type="Proteomes" id="UP000217153">
    <property type="component" value="Chromosome"/>
</dbReference>
<protein>
    <submittedName>
        <fullName evidence="2">Putative histidine kinase</fullName>
    </submittedName>
</protein>
<feature type="transmembrane region" description="Helical" evidence="1">
    <location>
        <begin position="116"/>
        <end position="134"/>
    </location>
</feature>
<keyword evidence="1" id="KW-0812">Transmembrane</keyword>
<keyword evidence="2" id="KW-0808">Transferase</keyword>
<dbReference type="GO" id="GO:0016301">
    <property type="term" value="F:kinase activity"/>
    <property type="evidence" value="ECO:0007669"/>
    <property type="project" value="UniProtKB-KW"/>
</dbReference>